<feature type="signal peptide" evidence="6">
    <location>
        <begin position="1"/>
        <end position="23"/>
    </location>
</feature>
<evidence type="ECO:0000256" key="3">
    <source>
        <dbReference type="ARBA" id="ARBA00023022"/>
    </source>
</evidence>
<evidence type="ECO:0000256" key="1">
    <source>
        <dbReference type="ARBA" id="ARBA00010648"/>
    </source>
</evidence>
<dbReference type="PRINTS" id="PR01885">
    <property type="entry name" value="MACROMOMYCIN"/>
</dbReference>
<feature type="chain" id="PRO_5020775467" evidence="6">
    <location>
        <begin position="24"/>
        <end position="267"/>
    </location>
</feature>
<keyword evidence="8" id="KW-1185">Reference proteome</keyword>
<dbReference type="Pfam" id="PF00960">
    <property type="entry name" value="Neocarzinostat"/>
    <property type="match status" value="1"/>
</dbReference>
<keyword evidence="6" id="KW-0732">Signal</keyword>
<comment type="caution">
    <text evidence="7">The sequence shown here is derived from an EMBL/GenBank/DDBJ whole genome shotgun (WGS) entry which is preliminary data.</text>
</comment>
<evidence type="ECO:0000256" key="6">
    <source>
        <dbReference type="SAM" id="SignalP"/>
    </source>
</evidence>
<keyword evidence="5" id="KW-1015">Disulfide bond</keyword>
<accession>A0A4V3FK47</accession>
<evidence type="ECO:0000256" key="4">
    <source>
        <dbReference type="ARBA" id="ARBA00023125"/>
    </source>
</evidence>
<keyword evidence="2" id="KW-0929">Antimicrobial</keyword>
<dbReference type="InterPro" id="IPR027273">
    <property type="entry name" value="Neocarzinostatin-like"/>
</dbReference>
<name>A0A4V3FK47_9ACTN</name>
<keyword evidence="4" id="KW-0238">DNA-binding</keyword>
<organism evidence="7 8">
    <name type="scientific">Kribbella voronezhensis</name>
    <dbReference type="NCBI Taxonomy" id="2512212"/>
    <lineage>
        <taxon>Bacteria</taxon>
        <taxon>Bacillati</taxon>
        <taxon>Actinomycetota</taxon>
        <taxon>Actinomycetes</taxon>
        <taxon>Propionibacteriales</taxon>
        <taxon>Kribbellaceae</taxon>
        <taxon>Kribbella</taxon>
    </lineage>
</organism>
<evidence type="ECO:0000256" key="2">
    <source>
        <dbReference type="ARBA" id="ARBA00022529"/>
    </source>
</evidence>
<gene>
    <name evidence="7" type="ORF">EV138_2312</name>
</gene>
<dbReference type="EMBL" id="SOCE01000001">
    <property type="protein sequence ID" value="TDU88763.1"/>
    <property type="molecule type" value="Genomic_DNA"/>
</dbReference>
<dbReference type="SUPFAM" id="SSF49319">
    <property type="entry name" value="Actinoxanthin-like"/>
    <property type="match status" value="1"/>
</dbReference>
<dbReference type="GO" id="GO:0042742">
    <property type="term" value="P:defense response to bacterium"/>
    <property type="evidence" value="ECO:0007669"/>
    <property type="project" value="UniProtKB-KW"/>
</dbReference>
<dbReference type="RefSeq" id="WP_166678553.1">
    <property type="nucleotide sequence ID" value="NZ_SOCE01000001.1"/>
</dbReference>
<dbReference type="AlphaFoldDB" id="A0A4V3FK47"/>
<proteinExistence type="inferred from homology"/>
<evidence type="ECO:0000313" key="7">
    <source>
        <dbReference type="EMBL" id="TDU88763.1"/>
    </source>
</evidence>
<sequence>MKVLAALTAATLLFVLAPAIATATPPPPSIQVSRTTGLAGGDQVRVTAHGFAPGSEVQVVQCDVFGDTPDRVCLNTLTVTAGATGRISTQVTLGDPVWWQRDVGQPRPTYCRADVCHLFAVGYDGAGQRLILESVALRFRGSPATISATPSTDLAAAQWVRVRGTAHGAEGHQVQIVERACFDIIQETGCYQPGKVVTTRVHSDGTYSTYYLAKRILVDGEDCEADYNLGDCVLSVAVLDSAGQPDDSFGVFWFGDMSTPLAFRTTN</sequence>
<dbReference type="GO" id="GO:0003677">
    <property type="term" value="F:DNA binding"/>
    <property type="evidence" value="ECO:0007669"/>
    <property type="project" value="UniProtKB-KW"/>
</dbReference>
<dbReference type="InterPro" id="IPR002186">
    <property type="entry name" value="Neocarzinostatin_fam"/>
</dbReference>
<dbReference type="Gene3D" id="2.60.40.230">
    <property type="entry name" value="Neocarzinostatin-like"/>
    <property type="match status" value="2"/>
</dbReference>
<comment type="similarity">
    <text evidence="1">Belongs to the neocarzinostatin family.</text>
</comment>
<protein>
    <submittedName>
        <fullName evidence="7">Neocarzinostatin family protein</fullName>
    </submittedName>
</protein>
<evidence type="ECO:0000256" key="5">
    <source>
        <dbReference type="ARBA" id="ARBA00023157"/>
    </source>
</evidence>
<reference evidence="7 8" key="1">
    <citation type="submission" date="2019-03" db="EMBL/GenBank/DDBJ databases">
        <title>Genomic Encyclopedia of Type Strains, Phase III (KMG-III): the genomes of soil and plant-associated and newly described type strains.</title>
        <authorList>
            <person name="Whitman W."/>
        </authorList>
    </citation>
    <scope>NUCLEOTIDE SEQUENCE [LARGE SCALE GENOMIC DNA]</scope>
    <source>
        <strain evidence="7 8">VKM Ac-2575</strain>
    </source>
</reference>
<dbReference type="Proteomes" id="UP000295151">
    <property type="component" value="Unassembled WGS sequence"/>
</dbReference>
<evidence type="ECO:0000313" key="8">
    <source>
        <dbReference type="Proteomes" id="UP000295151"/>
    </source>
</evidence>
<keyword evidence="3" id="KW-0044">Antibiotic</keyword>